<evidence type="ECO:0008006" key="3">
    <source>
        <dbReference type="Google" id="ProtNLM"/>
    </source>
</evidence>
<dbReference type="OrthoDB" id="5984340at2"/>
<accession>A0A1H9SC35</accession>
<dbReference type="EMBL" id="FOFZ01000057">
    <property type="protein sequence ID" value="SER81933.1"/>
    <property type="molecule type" value="Genomic_DNA"/>
</dbReference>
<dbReference type="Proteomes" id="UP000183658">
    <property type="component" value="Unassembled WGS sequence"/>
</dbReference>
<dbReference type="PROSITE" id="PS51257">
    <property type="entry name" value="PROKAR_LIPOPROTEIN"/>
    <property type="match status" value="1"/>
</dbReference>
<evidence type="ECO:0000313" key="1">
    <source>
        <dbReference type="EMBL" id="SER81933.1"/>
    </source>
</evidence>
<sequence length="195" mass="22584">MKRLIILLIATALIFQSCENKKDIHSTDRIKIISKDSVIKKNEKEISTSTNLFKNIPLKNFPIIDSTNFDNFEKIGIPDNGIIKQLKLKTKKEDLKNFRINYKIPFSENFTTITITYQSGDHELFTSLITVNTKCEIIDMLEIAYDEIAESAFQKTSRIDKDKIIVTNWNWMSGEPITENETYTLQNNGKLKEIK</sequence>
<dbReference type="RefSeq" id="WP_074724798.1">
    <property type="nucleotide sequence ID" value="NZ_CBCRVS010000055.1"/>
</dbReference>
<reference evidence="2" key="1">
    <citation type="submission" date="2016-10" db="EMBL/GenBank/DDBJ databases">
        <authorList>
            <person name="Varghese N."/>
            <person name="Submissions S."/>
        </authorList>
    </citation>
    <scope>NUCLEOTIDE SEQUENCE [LARGE SCALE GENOMIC DNA]</scope>
    <source>
        <strain evidence="2">DSM 15719</strain>
    </source>
</reference>
<organism evidence="1 2">
    <name type="scientific">Flavobacterium frigoris</name>
    <dbReference type="NCBI Taxonomy" id="229204"/>
    <lineage>
        <taxon>Bacteria</taxon>
        <taxon>Pseudomonadati</taxon>
        <taxon>Bacteroidota</taxon>
        <taxon>Flavobacteriia</taxon>
        <taxon>Flavobacteriales</taxon>
        <taxon>Flavobacteriaceae</taxon>
        <taxon>Flavobacterium</taxon>
    </lineage>
</organism>
<keyword evidence="2" id="KW-1185">Reference proteome</keyword>
<dbReference type="AlphaFoldDB" id="A0A1H9SC35"/>
<name>A0A1H9SC35_FLAFI</name>
<proteinExistence type="predicted"/>
<gene>
    <name evidence="1" type="ORF">SAMN05444355_1571</name>
</gene>
<protein>
    <recommendedName>
        <fullName evidence="3">Lipoprotein</fullName>
    </recommendedName>
</protein>
<evidence type="ECO:0000313" key="2">
    <source>
        <dbReference type="Proteomes" id="UP000183658"/>
    </source>
</evidence>